<dbReference type="AlphaFoldDB" id="A0A2V1D990"/>
<feature type="compositionally biased region" description="Low complexity" evidence="1">
    <location>
        <begin position="309"/>
        <end position="341"/>
    </location>
</feature>
<dbReference type="EMBL" id="KZ805527">
    <property type="protein sequence ID" value="PVH94615.1"/>
    <property type="molecule type" value="Genomic_DNA"/>
</dbReference>
<keyword evidence="3" id="KW-1185">Reference proteome</keyword>
<feature type="compositionally biased region" description="Acidic residues" evidence="1">
    <location>
        <begin position="256"/>
        <end position="270"/>
    </location>
</feature>
<organism evidence="2 3">
    <name type="scientific">Periconia macrospinosa</name>
    <dbReference type="NCBI Taxonomy" id="97972"/>
    <lineage>
        <taxon>Eukaryota</taxon>
        <taxon>Fungi</taxon>
        <taxon>Dikarya</taxon>
        <taxon>Ascomycota</taxon>
        <taxon>Pezizomycotina</taxon>
        <taxon>Dothideomycetes</taxon>
        <taxon>Pleosporomycetidae</taxon>
        <taxon>Pleosporales</taxon>
        <taxon>Massarineae</taxon>
        <taxon>Periconiaceae</taxon>
        <taxon>Periconia</taxon>
    </lineage>
</organism>
<sequence length="408" mass="45464">MSPPTTKTTPTSTSTPTRHHRIHALFSCLIPTRFGPYPRRRHTPSPPPPPPPSNPNPPPPLQPRIPTTPRHRCGEHTVFCGTCARTHTHTRARGRGVEGNEEEVEVENVVEFRAPPPPPILVGRRPGEPAAGRGGRSMMREDDDMSGTTLAVDTEDAFDDSSLSSPSSYDRLRQYEGNSRTTRRGRSDEEEEWSDGEATLGTGGTSSLLTLSLSLPSWAAANDNEEEEEEEEEEGEDVGRLYCDPESEFSYPHDYDDYDEYEEEEEEDEVPITSLLPPPILSFLHTTERARTNLLSSISSSHHHHHHPSSSSSFHHNHPFSSSSSSLSPHSTTTTTSTTPTQDFEAVLRTNYAAIVSFAMTGDEEAREDARRSGVVPVGWTARNSLDVTRGWVESGVLRRRRRVGWWR</sequence>
<proteinExistence type="predicted"/>
<protein>
    <submittedName>
        <fullName evidence="2">Uncharacterized protein</fullName>
    </submittedName>
</protein>
<evidence type="ECO:0000313" key="3">
    <source>
        <dbReference type="Proteomes" id="UP000244855"/>
    </source>
</evidence>
<name>A0A2V1D990_9PLEO</name>
<feature type="region of interest" description="Disordered" evidence="1">
    <location>
        <begin position="32"/>
        <end position="73"/>
    </location>
</feature>
<feature type="compositionally biased region" description="Pro residues" evidence="1">
    <location>
        <begin position="44"/>
        <end position="63"/>
    </location>
</feature>
<accession>A0A2V1D990</accession>
<gene>
    <name evidence="2" type="ORF">DM02DRAFT_660891</name>
</gene>
<feature type="region of interest" description="Disordered" evidence="1">
    <location>
        <begin position="1"/>
        <end position="20"/>
    </location>
</feature>
<feature type="compositionally biased region" description="Low complexity" evidence="1">
    <location>
        <begin position="1"/>
        <end position="16"/>
    </location>
</feature>
<dbReference type="Proteomes" id="UP000244855">
    <property type="component" value="Unassembled WGS sequence"/>
</dbReference>
<feature type="region of interest" description="Disordered" evidence="1">
    <location>
        <begin position="115"/>
        <end position="206"/>
    </location>
</feature>
<evidence type="ECO:0000256" key="1">
    <source>
        <dbReference type="SAM" id="MobiDB-lite"/>
    </source>
</evidence>
<feature type="region of interest" description="Disordered" evidence="1">
    <location>
        <begin position="298"/>
        <end position="342"/>
    </location>
</feature>
<evidence type="ECO:0000313" key="2">
    <source>
        <dbReference type="EMBL" id="PVH94615.1"/>
    </source>
</evidence>
<feature type="region of interest" description="Disordered" evidence="1">
    <location>
        <begin position="219"/>
        <end position="275"/>
    </location>
</feature>
<feature type="compositionally biased region" description="Acidic residues" evidence="1">
    <location>
        <begin position="223"/>
        <end position="236"/>
    </location>
</feature>
<reference evidence="2 3" key="1">
    <citation type="journal article" date="2018" name="Sci. Rep.">
        <title>Comparative genomics provides insights into the lifestyle and reveals functional heterogeneity of dark septate endophytic fungi.</title>
        <authorList>
            <person name="Knapp D.G."/>
            <person name="Nemeth J.B."/>
            <person name="Barry K."/>
            <person name="Hainaut M."/>
            <person name="Henrissat B."/>
            <person name="Johnson J."/>
            <person name="Kuo A."/>
            <person name="Lim J.H.P."/>
            <person name="Lipzen A."/>
            <person name="Nolan M."/>
            <person name="Ohm R.A."/>
            <person name="Tamas L."/>
            <person name="Grigoriev I.V."/>
            <person name="Spatafora J.W."/>
            <person name="Nagy L.G."/>
            <person name="Kovacs G.M."/>
        </authorList>
    </citation>
    <scope>NUCLEOTIDE SEQUENCE [LARGE SCALE GENOMIC DNA]</scope>
    <source>
        <strain evidence="2 3">DSE2036</strain>
    </source>
</reference>